<dbReference type="OrthoDB" id="8686589at2"/>
<feature type="region of interest" description="Disordered" evidence="1">
    <location>
        <begin position="1"/>
        <end position="88"/>
    </location>
</feature>
<dbReference type="RefSeq" id="WP_104144162.1">
    <property type="nucleotide sequence ID" value="NZ_PREU01000006.1"/>
</dbReference>
<dbReference type="AlphaFoldDB" id="A0A2S5GRF7"/>
<evidence type="ECO:0000313" key="3">
    <source>
        <dbReference type="Proteomes" id="UP000239990"/>
    </source>
</evidence>
<accession>A0A2S5GRF7</accession>
<reference evidence="2 3" key="1">
    <citation type="submission" date="2018-02" db="EMBL/GenBank/DDBJ databases">
        <title>Draft Genome of Achromobacter spanius stain 6.</title>
        <authorList>
            <person name="Gunasekera T.S."/>
            <person name="Radwan O."/>
            <person name="Ruiz O.N."/>
        </authorList>
    </citation>
    <scope>NUCLEOTIDE SEQUENCE [LARGE SCALE GENOMIC DNA]</scope>
    <source>
        <strain evidence="2 3">6</strain>
    </source>
</reference>
<name>A0A2S5GRF7_9BURK</name>
<gene>
    <name evidence="2" type="ORF">C4E15_15615</name>
</gene>
<dbReference type="EMBL" id="PREU01000006">
    <property type="protein sequence ID" value="PPA75518.1"/>
    <property type="molecule type" value="Genomic_DNA"/>
</dbReference>
<proteinExistence type="predicted"/>
<comment type="caution">
    <text evidence="2">The sequence shown here is derived from an EMBL/GenBank/DDBJ whole genome shotgun (WGS) entry which is preliminary data.</text>
</comment>
<dbReference type="Proteomes" id="UP000239990">
    <property type="component" value="Unassembled WGS sequence"/>
</dbReference>
<evidence type="ECO:0000256" key="1">
    <source>
        <dbReference type="SAM" id="MobiDB-lite"/>
    </source>
</evidence>
<feature type="compositionally biased region" description="Basic and acidic residues" evidence="1">
    <location>
        <begin position="35"/>
        <end position="64"/>
    </location>
</feature>
<protein>
    <submittedName>
        <fullName evidence="2">Uncharacterized protein</fullName>
    </submittedName>
</protein>
<evidence type="ECO:0000313" key="2">
    <source>
        <dbReference type="EMBL" id="PPA75518.1"/>
    </source>
</evidence>
<sequence>MPQPPSDGSRKTIPGQPDVNAGALRPSSKPQASRDIPDIDHPPAARSHEGTGFDRAEAQEETEARTGTLPGSNDTRPAPPREESEDDR</sequence>
<organism evidence="2 3">
    <name type="scientific">Achromobacter spanius</name>
    <dbReference type="NCBI Taxonomy" id="217203"/>
    <lineage>
        <taxon>Bacteria</taxon>
        <taxon>Pseudomonadati</taxon>
        <taxon>Pseudomonadota</taxon>
        <taxon>Betaproteobacteria</taxon>
        <taxon>Burkholderiales</taxon>
        <taxon>Alcaligenaceae</taxon>
        <taxon>Achromobacter</taxon>
    </lineage>
</organism>